<dbReference type="Pfam" id="PF04883">
    <property type="entry name" value="HK97-gp10_like"/>
    <property type="match status" value="1"/>
</dbReference>
<accession>A0A502JRF5</accession>
<sequence>MGKFVAEIDAFRERTMQRADMLVRKIALDTFKKVQSKTPVDSGQLRRSWTVSVGEAPSVFNGSNEVINNAKFGNTLYIATDKPYALTLEYGLYPKPGGRKTNNGFSIQAPKGMVRITVQEMEALLKKSRW</sequence>
<reference evidence="1 2" key="1">
    <citation type="submission" date="2019-01" db="EMBL/GenBank/DDBJ databases">
        <title>Comparative genomic analysis identifies haemin-independent Haemophilus haemolyticus: a formal re-classification of Haemophilus intermedius.</title>
        <authorList>
            <person name="Harris T.M."/>
            <person name="Price E.P."/>
            <person name="Sarovich D.S."/>
            <person name="Norskov-Lauritsen N."/>
            <person name="Beissbarth J."/>
            <person name="Chang A.B."/>
            <person name="Smith-Vaughan H.C."/>
        </authorList>
    </citation>
    <scope>NUCLEOTIDE SEQUENCE [LARGE SCALE GENOMIC DNA]</scope>
    <source>
        <strain evidence="1 2">CCUG 30218</strain>
    </source>
</reference>
<proteinExistence type="predicted"/>
<evidence type="ECO:0000313" key="2">
    <source>
        <dbReference type="Proteomes" id="UP000318695"/>
    </source>
</evidence>
<gene>
    <name evidence="1" type="ORF">EUX54_04155</name>
</gene>
<dbReference type="InterPro" id="IPR010064">
    <property type="entry name" value="HK97-gp10_tail"/>
</dbReference>
<dbReference type="Proteomes" id="UP000318695">
    <property type="component" value="Unassembled WGS sequence"/>
</dbReference>
<organism evidence="1 2">
    <name type="scientific">Haemophilus haemolyticus</name>
    <dbReference type="NCBI Taxonomy" id="726"/>
    <lineage>
        <taxon>Bacteria</taxon>
        <taxon>Pseudomonadati</taxon>
        <taxon>Pseudomonadota</taxon>
        <taxon>Gammaproteobacteria</taxon>
        <taxon>Pasteurellales</taxon>
        <taxon>Pasteurellaceae</taxon>
        <taxon>Haemophilus</taxon>
    </lineage>
</organism>
<dbReference type="EMBL" id="SDPI01000013">
    <property type="protein sequence ID" value="TPH00725.1"/>
    <property type="molecule type" value="Genomic_DNA"/>
</dbReference>
<protein>
    <submittedName>
        <fullName evidence="1">HK97 gp10 family phage protein</fullName>
    </submittedName>
</protein>
<dbReference type="RefSeq" id="WP_140578194.1">
    <property type="nucleotide sequence ID" value="NZ_SDPI01000013.1"/>
</dbReference>
<name>A0A502JRF5_HAEHA</name>
<comment type="caution">
    <text evidence="1">The sequence shown here is derived from an EMBL/GenBank/DDBJ whole genome shotgun (WGS) entry which is preliminary data.</text>
</comment>
<evidence type="ECO:0000313" key="1">
    <source>
        <dbReference type="EMBL" id="TPH00725.1"/>
    </source>
</evidence>
<dbReference type="AlphaFoldDB" id="A0A502JRF5"/>